<evidence type="ECO:0000313" key="5">
    <source>
        <dbReference type="EMBL" id="QZP38344.1"/>
    </source>
</evidence>
<evidence type="ECO:0000313" key="6">
    <source>
        <dbReference type="Proteomes" id="UP000826254"/>
    </source>
</evidence>
<dbReference type="Gene3D" id="2.60.120.10">
    <property type="entry name" value="Jelly Rolls"/>
    <property type="match status" value="1"/>
</dbReference>
<evidence type="ECO:0000256" key="3">
    <source>
        <dbReference type="SAM" id="MobiDB-lite"/>
    </source>
</evidence>
<organism evidence="5 6">
    <name type="scientific">Halobaculum magnesiiphilum</name>
    <dbReference type="NCBI Taxonomy" id="1017351"/>
    <lineage>
        <taxon>Archaea</taxon>
        <taxon>Methanobacteriati</taxon>
        <taxon>Methanobacteriota</taxon>
        <taxon>Stenosarchaea group</taxon>
        <taxon>Halobacteria</taxon>
        <taxon>Halobacteriales</taxon>
        <taxon>Haloferacaceae</taxon>
        <taxon>Halobaculum</taxon>
    </lineage>
</organism>
<name>A0A8T8WF30_9EURY</name>
<protein>
    <submittedName>
        <fullName evidence="5">Pirin family protein</fullName>
    </submittedName>
</protein>
<proteinExistence type="inferred from homology"/>
<sequence>MTDPERADRAGPIPGGRVRHGTGVNATRAFPTEPHPTHRDPFVLFERFSIDPDAGFPMHPHRGFEIVSYMLEGGMEHEDSLGVSHTAREGDAMRITTGGGIRHSEFPADGSACNGLQLWVNLPRERKEIDADYVDADAADLPTAEADGATVTTVVGEGSPIDLHTQLEYLDARVDGAWTWTVPEGWTGFAFGVAGEGTADGDAFGVGDVLPVEGGRAVEFLPDDPDPSPAGDDAAFRVVCVAGEPHGEPIRQRGPYVL</sequence>
<dbReference type="Pfam" id="PF02678">
    <property type="entry name" value="Pirin"/>
    <property type="match status" value="1"/>
</dbReference>
<evidence type="ECO:0000259" key="4">
    <source>
        <dbReference type="Pfam" id="PF02678"/>
    </source>
</evidence>
<keyword evidence="6" id="KW-1185">Reference proteome</keyword>
<reference evidence="5 6" key="1">
    <citation type="journal article" date="2021" name="Int. J. Syst. Evol. Microbiol.">
        <title>Halobaculum halophilum sp. nov. and Halobaculum salinum sp. nov., isolated from salt lake and saline soil.</title>
        <authorList>
            <person name="Cui H.L."/>
            <person name="Shi X.W."/>
            <person name="Yin X.M."/>
            <person name="Yang X.Y."/>
            <person name="Hou J."/>
            <person name="Zhu L."/>
        </authorList>
    </citation>
    <scope>NUCLEOTIDE SEQUENCE [LARGE SCALE GENOMIC DNA]</scope>
    <source>
        <strain evidence="5 6">NBRC 109044</strain>
    </source>
</reference>
<evidence type="ECO:0000256" key="1">
    <source>
        <dbReference type="ARBA" id="ARBA00008416"/>
    </source>
</evidence>
<evidence type="ECO:0000256" key="2">
    <source>
        <dbReference type="RuleBase" id="RU003457"/>
    </source>
</evidence>
<dbReference type="GeneID" id="67177306"/>
<accession>A0A8T8WF30</accession>
<dbReference type="RefSeq" id="WP_222608144.1">
    <property type="nucleotide sequence ID" value="NZ_CP081958.1"/>
</dbReference>
<dbReference type="PANTHER" id="PTHR13903:SF8">
    <property type="entry name" value="PIRIN"/>
    <property type="match status" value="1"/>
</dbReference>
<dbReference type="InterPro" id="IPR014710">
    <property type="entry name" value="RmlC-like_jellyroll"/>
</dbReference>
<dbReference type="InterPro" id="IPR003829">
    <property type="entry name" value="Pirin_N_dom"/>
</dbReference>
<dbReference type="KEGG" id="hmp:K6T50_04150"/>
<dbReference type="AlphaFoldDB" id="A0A8T8WF30"/>
<feature type="domain" description="Pirin N-terminal" evidence="4">
    <location>
        <begin position="24"/>
        <end position="120"/>
    </location>
</feature>
<dbReference type="Proteomes" id="UP000826254">
    <property type="component" value="Chromosome"/>
</dbReference>
<dbReference type="EMBL" id="CP081958">
    <property type="protein sequence ID" value="QZP38344.1"/>
    <property type="molecule type" value="Genomic_DNA"/>
</dbReference>
<dbReference type="SUPFAM" id="SSF51182">
    <property type="entry name" value="RmlC-like cupins"/>
    <property type="match status" value="1"/>
</dbReference>
<feature type="region of interest" description="Disordered" evidence="3">
    <location>
        <begin position="1"/>
        <end position="38"/>
    </location>
</feature>
<comment type="similarity">
    <text evidence="1 2">Belongs to the pirin family.</text>
</comment>
<dbReference type="PANTHER" id="PTHR13903">
    <property type="entry name" value="PIRIN-RELATED"/>
    <property type="match status" value="1"/>
</dbReference>
<gene>
    <name evidence="5" type="ORF">K6T50_04150</name>
</gene>
<dbReference type="PIRSF" id="PIRSF006232">
    <property type="entry name" value="Pirin"/>
    <property type="match status" value="1"/>
</dbReference>
<dbReference type="InterPro" id="IPR011051">
    <property type="entry name" value="RmlC_Cupin_sf"/>
</dbReference>
<dbReference type="InterPro" id="IPR012093">
    <property type="entry name" value="Pirin"/>
</dbReference>